<dbReference type="Proteomes" id="UP000014500">
    <property type="component" value="Unassembled WGS sequence"/>
</dbReference>
<dbReference type="AlphaFoldDB" id="T1JMY2"/>
<feature type="chain" id="PRO_5004579809" description="Peptidase S8 pro-domain domain-containing protein" evidence="1">
    <location>
        <begin position="23"/>
        <end position="79"/>
    </location>
</feature>
<dbReference type="InterPro" id="IPR032815">
    <property type="entry name" value="S8_pro-domain"/>
</dbReference>
<sequence>MMMRNEVCYVVVVLCSLHTVICQPLIYSDQWAVHVEGGPQRADQIAKKHGFVNRGQFLYGKCERMKCQEDKEKDADDSG</sequence>
<keyword evidence="4" id="KW-1185">Reference proteome</keyword>
<dbReference type="Pfam" id="PF16470">
    <property type="entry name" value="S8_pro-domain"/>
    <property type="match status" value="1"/>
</dbReference>
<organism evidence="3 4">
    <name type="scientific">Strigamia maritima</name>
    <name type="common">European centipede</name>
    <name type="synonym">Geophilus maritimus</name>
    <dbReference type="NCBI Taxonomy" id="126957"/>
    <lineage>
        <taxon>Eukaryota</taxon>
        <taxon>Metazoa</taxon>
        <taxon>Ecdysozoa</taxon>
        <taxon>Arthropoda</taxon>
        <taxon>Myriapoda</taxon>
        <taxon>Chilopoda</taxon>
        <taxon>Pleurostigmophora</taxon>
        <taxon>Geophilomorpha</taxon>
        <taxon>Linotaeniidae</taxon>
        <taxon>Strigamia</taxon>
    </lineage>
</organism>
<dbReference type="PhylomeDB" id="T1JMY2"/>
<dbReference type="EMBL" id="JH432130">
    <property type="status" value="NOT_ANNOTATED_CDS"/>
    <property type="molecule type" value="Genomic_DNA"/>
</dbReference>
<accession>T1JMY2</accession>
<dbReference type="HOGENOM" id="CLU_2609095_0_0_1"/>
<reference evidence="3" key="2">
    <citation type="submission" date="2015-02" db="UniProtKB">
        <authorList>
            <consortium name="EnsemblMetazoa"/>
        </authorList>
    </citation>
    <scope>IDENTIFICATION</scope>
</reference>
<dbReference type="InterPro" id="IPR038466">
    <property type="entry name" value="S8_pro-domain_sf"/>
</dbReference>
<evidence type="ECO:0000259" key="2">
    <source>
        <dbReference type="Pfam" id="PF16470"/>
    </source>
</evidence>
<evidence type="ECO:0000313" key="3">
    <source>
        <dbReference type="EnsemblMetazoa" id="SMAR015211-PA"/>
    </source>
</evidence>
<feature type="signal peptide" evidence="1">
    <location>
        <begin position="1"/>
        <end position="22"/>
    </location>
</feature>
<proteinExistence type="predicted"/>
<evidence type="ECO:0000256" key="1">
    <source>
        <dbReference type="SAM" id="SignalP"/>
    </source>
</evidence>
<dbReference type="EnsemblMetazoa" id="SMAR015211-RA">
    <property type="protein sequence ID" value="SMAR015211-PA"/>
    <property type="gene ID" value="SMAR015211"/>
</dbReference>
<evidence type="ECO:0000313" key="4">
    <source>
        <dbReference type="Proteomes" id="UP000014500"/>
    </source>
</evidence>
<protein>
    <recommendedName>
        <fullName evidence="2">Peptidase S8 pro-domain domain-containing protein</fullName>
    </recommendedName>
</protein>
<keyword evidence="1" id="KW-0732">Signal</keyword>
<dbReference type="Gene3D" id="3.30.70.850">
    <property type="entry name" value="Peptidase S8, pro-domain"/>
    <property type="match status" value="1"/>
</dbReference>
<dbReference type="SUPFAM" id="SSF54897">
    <property type="entry name" value="Protease propeptides/inhibitors"/>
    <property type="match status" value="1"/>
</dbReference>
<name>T1JMY2_STRMM</name>
<reference evidence="4" key="1">
    <citation type="submission" date="2011-05" db="EMBL/GenBank/DDBJ databases">
        <authorList>
            <person name="Richards S.R."/>
            <person name="Qu J."/>
            <person name="Jiang H."/>
            <person name="Jhangiani S.N."/>
            <person name="Agravi P."/>
            <person name="Goodspeed R."/>
            <person name="Gross S."/>
            <person name="Mandapat C."/>
            <person name="Jackson L."/>
            <person name="Mathew T."/>
            <person name="Pu L."/>
            <person name="Thornton R."/>
            <person name="Saada N."/>
            <person name="Wilczek-Boney K.B."/>
            <person name="Lee S."/>
            <person name="Kovar C."/>
            <person name="Wu Y."/>
            <person name="Scherer S.E."/>
            <person name="Worley K.C."/>
            <person name="Muzny D.M."/>
            <person name="Gibbs R."/>
        </authorList>
    </citation>
    <scope>NUCLEOTIDE SEQUENCE</scope>
    <source>
        <strain evidence="4">Brora</strain>
    </source>
</reference>
<feature type="domain" description="Peptidase S8 pro-domain" evidence="2">
    <location>
        <begin position="30"/>
        <end position="58"/>
    </location>
</feature>